<dbReference type="EMBL" id="PVZG01000013">
    <property type="protein sequence ID" value="PRY24786.1"/>
    <property type="molecule type" value="Genomic_DNA"/>
</dbReference>
<comment type="caution">
    <text evidence="1">The sequence shown here is derived from an EMBL/GenBank/DDBJ whole genome shotgun (WGS) entry which is preliminary data.</text>
</comment>
<accession>A0A2T0RUA4</accession>
<keyword evidence="2" id="KW-1185">Reference proteome</keyword>
<evidence type="ECO:0000313" key="1">
    <source>
        <dbReference type="EMBL" id="PRY24786.1"/>
    </source>
</evidence>
<dbReference type="RefSeq" id="WP_281260490.1">
    <property type="nucleotide sequence ID" value="NZ_PVZG01000013.1"/>
</dbReference>
<reference evidence="1 2" key="1">
    <citation type="submission" date="2018-03" db="EMBL/GenBank/DDBJ databases">
        <title>Genomic Encyclopedia of Archaeal and Bacterial Type Strains, Phase II (KMG-II): from individual species to whole genera.</title>
        <authorList>
            <person name="Goeker M."/>
        </authorList>
    </citation>
    <scope>NUCLEOTIDE SEQUENCE [LARGE SCALE GENOMIC DNA]</scope>
    <source>
        <strain evidence="1 2">DSM 45348</strain>
    </source>
</reference>
<sequence length="41" mass="4424">MRVTRAALPYLIERQGPIVMIGSVNAALPDLRIDGGLITTM</sequence>
<organism evidence="1 2">
    <name type="scientific">Pseudosporangium ferrugineum</name>
    <dbReference type="NCBI Taxonomy" id="439699"/>
    <lineage>
        <taxon>Bacteria</taxon>
        <taxon>Bacillati</taxon>
        <taxon>Actinomycetota</taxon>
        <taxon>Actinomycetes</taxon>
        <taxon>Micromonosporales</taxon>
        <taxon>Micromonosporaceae</taxon>
        <taxon>Pseudosporangium</taxon>
    </lineage>
</organism>
<protein>
    <submittedName>
        <fullName evidence="1">Uncharacterized protein</fullName>
    </submittedName>
</protein>
<name>A0A2T0RUA4_9ACTN</name>
<gene>
    <name evidence="1" type="ORF">CLV70_113228</name>
</gene>
<evidence type="ECO:0000313" key="2">
    <source>
        <dbReference type="Proteomes" id="UP000239209"/>
    </source>
</evidence>
<dbReference type="AlphaFoldDB" id="A0A2T0RUA4"/>
<proteinExistence type="predicted"/>
<dbReference type="Proteomes" id="UP000239209">
    <property type="component" value="Unassembled WGS sequence"/>
</dbReference>